<proteinExistence type="predicted"/>
<sequence>IKTDSKGNVTEEIHETGGDWLAAATHLERRHPDRWGRKDRTRVDINEKKSITITHVEVVLNQGKDVPQVIEGESRELKEGDK</sequence>
<comment type="caution">
    <text evidence="1">The sequence shown here is derived from an EMBL/GenBank/DDBJ whole genome shotgun (WGS) entry which is preliminary data.</text>
</comment>
<gene>
    <name evidence="1" type="ORF">LCGC14_1874770</name>
</gene>
<feature type="non-terminal residue" evidence="1">
    <location>
        <position position="1"/>
    </location>
</feature>
<evidence type="ECO:0000313" key="1">
    <source>
        <dbReference type="EMBL" id="KKL93439.1"/>
    </source>
</evidence>
<reference evidence="1" key="1">
    <citation type="journal article" date="2015" name="Nature">
        <title>Complex archaea that bridge the gap between prokaryotes and eukaryotes.</title>
        <authorList>
            <person name="Spang A."/>
            <person name="Saw J.H."/>
            <person name="Jorgensen S.L."/>
            <person name="Zaremba-Niedzwiedzka K."/>
            <person name="Martijn J."/>
            <person name="Lind A.E."/>
            <person name="van Eijk R."/>
            <person name="Schleper C."/>
            <person name="Guy L."/>
            <person name="Ettema T.J."/>
        </authorList>
    </citation>
    <scope>NUCLEOTIDE SEQUENCE</scope>
</reference>
<accession>A0A0F9G3Y1</accession>
<dbReference type="EMBL" id="LAZR01019188">
    <property type="protein sequence ID" value="KKL93439.1"/>
    <property type="molecule type" value="Genomic_DNA"/>
</dbReference>
<dbReference type="AlphaFoldDB" id="A0A0F9G3Y1"/>
<name>A0A0F9G3Y1_9ZZZZ</name>
<organism evidence="1">
    <name type="scientific">marine sediment metagenome</name>
    <dbReference type="NCBI Taxonomy" id="412755"/>
    <lineage>
        <taxon>unclassified sequences</taxon>
        <taxon>metagenomes</taxon>
        <taxon>ecological metagenomes</taxon>
    </lineage>
</organism>
<protein>
    <submittedName>
        <fullName evidence="1">Uncharacterized protein</fullName>
    </submittedName>
</protein>